<comment type="caution">
    <text evidence="1">The sequence shown here is derived from an EMBL/GenBank/DDBJ whole genome shotgun (WGS) entry which is preliminary data.</text>
</comment>
<evidence type="ECO:0000313" key="1">
    <source>
        <dbReference type="EMBL" id="KAH7959606.1"/>
    </source>
</evidence>
<gene>
    <name evidence="1" type="ORF">HPB49_012389</name>
</gene>
<keyword evidence="2" id="KW-1185">Reference proteome</keyword>
<name>A0ACB8D5C6_DERSI</name>
<evidence type="ECO:0000313" key="2">
    <source>
        <dbReference type="Proteomes" id="UP000821865"/>
    </source>
</evidence>
<sequence length="169" mass="19648">MPPAITLRYLASGMYIQDAAMAFKLRPDFLQPYPGKYFEEDLLLINYRPSRERTCVENAFLALASRFRIFRRTMSLLPENARAVTVAAFALYNFLPDDVSYIPERYVDEMDNFGNLVEGQWRQKNAFLDLQHHGAHYTNSAAETRDVFRRCFVNEGAVPWQRERCGLPP</sequence>
<dbReference type="EMBL" id="CM023472">
    <property type="protein sequence ID" value="KAH7959606.1"/>
    <property type="molecule type" value="Genomic_DNA"/>
</dbReference>
<organism evidence="1 2">
    <name type="scientific">Dermacentor silvarum</name>
    <name type="common">Tick</name>
    <dbReference type="NCBI Taxonomy" id="543639"/>
    <lineage>
        <taxon>Eukaryota</taxon>
        <taxon>Metazoa</taxon>
        <taxon>Ecdysozoa</taxon>
        <taxon>Arthropoda</taxon>
        <taxon>Chelicerata</taxon>
        <taxon>Arachnida</taxon>
        <taxon>Acari</taxon>
        <taxon>Parasitiformes</taxon>
        <taxon>Ixodida</taxon>
        <taxon>Ixodoidea</taxon>
        <taxon>Ixodidae</taxon>
        <taxon>Rhipicephalinae</taxon>
        <taxon>Dermacentor</taxon>
    </lineage>
</organism>
<accession>A0ACB8D5C6</accession>
<protein>
    <submittedName>
        <fullName evidence="1">Uncharacterized protein</fullName>
    </submittedName>
</protein>
<reference evidence="1" key="1">
    <citation type="submission" date="2020-05" db="EMBL/GenBank/DDBJ databases">
        <title>Large-scale comparative analyses of tick genomes elucidate their genetic diversity and vector capacities.</title>
        <authorList>
            <person name="Jia N."/>
            <person name="Wang J."/>
            <person name="Shi W."/>
            <person name="Du L."/>
            <person name="Sun Y."/>
            <person name="Zhan W."/>
            <person name="Jiang J."/>
            <person name="Wang Q."/>
            <person name="Zhang B."/>
            <person name="Ji P."/>
            <person name="Sakyi L.B."/>
            <person name="Cui X."/>
            <person name="Yuan T."/>
            <person name="Jiang B."/>
            <person name="Yang W."/>
            <person name="Lam T.T.-Y."/>
            <person name="Chang Q."/>
            <person name="Ding S."/>
            <person name="Wang X."/>
            <person name="Zhu J."/>
            <person name="Ruan X."/>
            <person name="Zhao L."/>
            <person name="Wei J."/>
            <person name="Que T."/>
            <person name="Du C."/>
            <person name="Cheng J."/>
            <person name="Dai P."/>
            <person name="Han X."/>
            <person name="Huang E."/>
            <person name="Gao Y."/>
            <person name="Liu J."/>
            <person name="Shao H."/>
            <person name="Ye R."/>
            <person name="Li L."/>
            <person name="Wei W."/>
            <person name="Wang X."/>
            <person name="Wang C."/>
            <person name="Yang T."/>
            <person name="Huo Q."/>
            <person name="Li W."/>
            <person name="Guo W."/>
            <person name="Chen H."/>
            <person name="Zhou L."/>
            <person name="Ni X."/>
            <person name="Tian J."/>
            <person name="Zhou Y."/>
            <person name="Sheng Y."/>
            <person name="Liu T."/>
            <person name="Pan Y."/>
            <person name="Xia L."/>
            <person name="Li J."/>
            <person name="Zhao F."/>
            <person name="Cao W."/>
        </authorList>
    </citation>
    <scope>NUCLEOTIDE SEQUENCE</scope>
    <source>
        <strain evidence="1">Dsil-2018</strain>
    </source>
</reference>
<proteinExistence type="predicted"/>
<dbReference type="Proteomes" id="UP000821865">
    <property type="component" value="Chromosome 3"/>
</dbReference>